<keyword evidence="10 11" id="KW-0411">Iron-sulfur</keyword>
<evidence type="ECO:0000256" key="10">
    <source>
        <dbReference type="ARBA" id="ARBA00023014"/>
    </source>
</evidence>
<dbReference type="InterPro" id="IPR037117">
    <property type="entry name" value="Dihydroorotate_DH_ele_sf"/>
</dbReference>
<gene>
    <name evidence="11" type="primary">pyrK</name>
    <name evidence="15" type="ORF">SAMN05216225_100178</name>
</gene>
<feature type="binding site" evidence="11 13">
    <location>
        <position position="223"/>
    </location>
    <ligand>
        <name>[2Fe-2S] cluster</name>
        <dbReference type="ChEBI" id="CHEBI:190135"/>
    </ligand>
</feature>
<evidence type="ECO:0000256" key="11">
    <source>
        <dbReference type="HAMAP-Rule" id="MF_01211"/>
    </source>
</evidence>
<dbReference type="PANTHER" id="PTHR43513:SF3">
    <property type="entry name" value="DIHYDROOROTATE DEHYDROGENASE B (NAD(+)), ELECTRON TRANSFER SUBUNIT-RELATED"/>
    <property type="match status" value="1"/>
</dbReference>
<keyword evidence="4 11" id="KW-0001">2Fe-2S</keyword>
<dbReference type="GO" id="GO:0009055">
    <property type="term" value="F:electron transfer activity"/>
    <property type="evidence" value="ECO:0007669"/>
    <property type="project" value="UniProtKB-UniRule"/>
</dbReference>
<dbReference type="Proteomes" id="UP000183988">
    <property type="component" value="Unassembled WGS sequence"/>
</dbReference>
<comment type="function">
    <text evidence="11">Responsible for channeling the electrons from the oxidation of dihydroorotate from the FMN redox center in the PyrD type B subunit to the ultimate electron acceptor NAD(+).</text>
</comment>
<dbReference type="InterPro" id="IPR023455">
    <property type="entry name" value="Dihydroorotate_DHASE_ETsu"/>
</dbReference>
<evidence type="ECO:0000256" key="7">
    <source>
        <dbReference type="ARBA" id="ARBA00022975"/>
    </source>
</evidence>
<evidence type="ECO:0000256" key="6">
    <source>
        <dbReference type="ARBA" id="ARBA00022827"/>
    </source>
</evidence>
<dbReference type="GO" id="GO:0046872">
    <property type="term" value="F:metal ion binding"/>
    <property type="evidence" value="ECO:0007669"/>
    <property type="project" value="UniProtKB-KW"/>
</dbReference>
<dbReference type="SUPFAM" id="SSF63380">
    <property type="entry name" value="Riboflavin synthase domain-like"/>
    <property type="match status" value="1"/>
</dbReference>
<evidence type="ECO:0000256" key="5">
    <source>
        <dbReference type="ARBA" id="ARBA00022723"/>
    </source>
</evidence>
<dbReference type="GO" id="GO:0044205">
    <property type="term" value="P:'de novo' UMP biosynthetic process"/>
    <property type="evidence" value="ECO:0007669"/>
    <property type="project" value="UniProtKB-UniRule"/>
</dbReference>
<dbReference type="PANTHER" id="PTHR43513">
    <property type="entry name" value="DIHYDROOROTATE DEHYDROGENASE B (NAD(+)), ELECTRON TRANSFER SUBUNIT"/>
    <property type="match status" value="1"/>
</dbReference>
<evidence type="ECO:0000256" key="2">
    <source>
        <dbReference type="ARBA" id="ARBA00022448"/>
    </source>
</evidence>
<dbReference type="InterPro" id="IPR019480">
    <property type="entry name" value="Dihydroorotate_DH_Fe-S-bd"/>
</dbReference>
<keyword evidence="8 11" id="KW-0249">Electron transport</keyword>
<dbReference type="UniPathway" id="UPA00070">
    <property type="reaction ID" value="UER00945"/>
</dbReference>
<dbReference type="InterPro" id="IPR012165">
    <property type="entry name" value="Cyt_c3_hydrogenase_gsu"/>
</dbReference>
<keyword evidence="6 11" id="KW-0274">FAD</keyword>
<comment type="caution">
    <text evidence="11">Lacks conserved residue(s) required for the propagation of feature annotation.</text>
</comment>
<dbReference type="Gene3D" id="2.40.30.10">
    <property type="entry name" value="Translation factors"/>
    <property type="match status" value="1"/>
</dbReference>
<evidence type="ECO:0000256" key="12">
    <source>
        <dbReference type="PIRSR" id="PIRSR006816-1"/>
    </source>
</evidence>
<comment type="cofactor">
    <cofactor evidence="13">
        <name>[2Fe-2S] cluster</name>
        <dbReference type="ChEBI" id="CHEBI:190135"/>
    </cofactor>
    <text evidence="13">Binds 1 [2Fe-2S] cluster per subunit.</text>
</comment>
<dbReference type="SUPFAM" id="SSF52343">
    <property type="entry name" value="Ferredoxin reductase-like, C-terminal NADP-linked domain"/>
    <property type="match status" value="1"/>
</dbReference>
<feature type="binding site" evidence="11 12">
    <location>
        <begin position="74"/>
        <end position="75"/>
    </location>
    <ligand>
        <name>FAD</name>
        <dbReference type="ChEBI" id="CHEBI:57692"/>
    </ligand>
</feature>
<evidence type="ECO:0000313" key="15">
    <source>
        <dbReference type="EMBL" id="SHF50038.1"/>
    </source>
</evidence>
<feature type="binding site" evidence="11 12">
    <location>
        <begin position="50"/>
        <end position="53"/>
    </location>
    <ligand>
        <name>FAD</name>
        <dbReference type="ChEBI" id="CHEBI:57692"/>
    </ligand>
</feature>
<feature type="binding site" evidence="11 13">
    <location>
        <position position="215"/>
    </location>
    <ligand>
        <name>[2Fe-2S] cluster</name>
        <dbReference type="ChEBI" id="CHEBI:190135"/>
    </ligand>
</feature>
<comment type="pathway">
    <text evidence="11">Pyrimidine metabolism; UMP biosynthesis via de novo pathway; orotate from (S)-dihydroorotate (NAD(+) route): step 1/1.</text>
</comment>
<dbReference type="CDD" id="cd06218">
    <property type="entry name" value="DHOD_e_trans"/>
    <property type="match status" value="1"/>
</dbReference>
<evidence type="ECO:0000256" key="8">
    <source>
        <dbReference type="ARBA" id="ARBA00022982"/>
    </source>
</evidence>
<dbReference type="EMBL" id="FQVW01000001">
    <property type="protein sequence ID" value="SHF50038.1"/>
    <property type="molecule type" value="Genomic_DNA"/>
</dbReference>
<feature type="binding site" evidence="11 13">
    <location>
        <position position="237"/>
    </location>
    <ligand>
        <name>[2Fe-2S] cluster</name>
        <dbReference type="ChEBI" id="CHEBI:190135"/>
    </ligand>
</feature>
<keyword evidence="5 11" id="KW-0479">Metal-binding</keyword>
<dbReference type="HAMAP" id="MF_01211">
    <property type="entry name" value="DHODB_Fe_S_bind"/>
    <property type="match status" value="1"/>
</dbReference>
<evidence type="ECO:0000256" key="1">
    <source>
        <dbReference type="ARBA" id="ARBA00006422"/>
    </source>
</evidence>
<dbReference type="GO" id="GO:0051537">
    <property type="term" value="F:2 iron, 2 sulfur cluster binding"/>
    <property type="evidence" value="ECO:0007669"/>
    <property type="project" value="UniProtKB-KW"/>
</dbReference>
<dbReference type="Gene3D" id="3.40.50.80">
    <property type="entry name" value="Nucleotide-binding domain of ferredoxin-NADP reductase (FNR) module"/>
    <property type="match status" value="1"/>
</dbReference>
<accession>A0A1M5C5K4</accession>
<dbReference type="AlphaFoldDB" id="A0A1M5C5K4"/>
<dbReference type="Pfam" id="PF10418">
    <property type="entry name" value="DHODB_Fe-S_bind"/>
    <property type="match status" value="1"/>
</dbReference>
<dbReference type="OrthoDB" id="9778346at2"/>
<dbReference type="GO" id="GO:0016491">
    <property type="term" value="F:oxidoreductase activity"/>
    <property type="evidence" value="ECO:0007669"/>
    <property type="project" value="InterPro"/>
</dbReference>
<dbReference type="Gene3D" id="2.10.240.10">
    <property type="entry name" value="Dihydroorotate dehydrogenase, electron transfer subunit"/>
    <property type="match status" value="1"/>
</dbReference>
<comment type="cofactor">
    <cofactor evidence="11 12">
        <name>FAD</name>
        <dbReference type="ChEBI" id="CHEBI:57692"/>
    </cofactor>
    <text evidence="11 12">Binds 1 FAD per subunit.</text>
</comment>
<comment type="subunit">
    <text evidence="11">Heterotetramer of 2 PyrK and 2 PyrD type B subunits.</text>
</comment>
<evidence type="ECO:0000313" key="16">
    <source>
        <dbReference type="Proteomes" id="UP000183988"/>
    </source>
</evidence>
<feature type="binding site" evidence="11 13">
    <location>
        <position position="220"/>
    </location>
    <ligand>
        <name>[2Fe-2S] cluster</name>
        <dbReference type="ChEBI" id="CHEBI:190135"/>
    </ligand>
</feature>
<evidence type="ECO:0000256" key="3">
    <source>
        <dbReference type="ARBA" id="ARBA00022630"/>
    </source>
</evidence>
<dbReference type="InterPro" id="IPR017938">
    <property type="entry name" value="Riboflavin_synthase-like_b-brl"/>
</dbReference>
<comment type="cofactor">
    <cofactor evidence="11">
        <name>[2Fe-2S] cluster</name>
        <dbReference type="ChEBI" id="CHEBI:190135"/>
    </cofactor>
    <text evidence="11">Binds 1 [2Fe-2S] cluster per subunit.</text>
</comment>
<dbReference type="PIRSF" id="PIRSF006816">
    <property type="entry name" value="Cyc3_hyd_g"/>
    <property type="match status" value="1"/>
</dbReference>
<dbReference type="InterPro" id="IPR039261">
    <property type="entry name" value="FNR_nucleotide-bd"/>
</dbReference>
<proteinExistence type="inferred from homology"/>
<dbReference type="InterPro" id="IPR050353">
    <property type="entry name" value="PyrK_electron_transfer"/>
</dbReference>
<protein>
    <recommendedName>
        <fullName evidence="11">Dihydroorotate dehydrogenase B (NAD(+)), electron transfer subunit</fullName>
    </recommendedName>
    <alternativeName>
        <fullName evidence="11">Dihydroorotate oxidase B, electron transfer subunit</fullName>
    </alternativeName>
</protein>
<dbReference type="PROSITE" id="PS51384">
    <property type="entry name" value="FAD_FR"/>
    <property type="match status" value="1"/>
</dbReference>
<reference evidence="15" key="1">
    <citation type="submission" date="2016-11" db="EMBL/GenBank/DDBJ databases">
        <authorList>
            <person name="Jaros S."/>
            <person name="Januszkiewicz K."/>
            <person name="Wedrychowicz H."/>
        </authorList>
    </citation>
    <scope>NUCLEOTIDE SEQUENCE [LARGE SCALE GENOMIC DNA]</scope>
    <source>
        <strain evidence="15">IBRC-M 10683</strain>
    </source>
</reference>
<evidence type="ECO:0000256" key="4">
    <source>
        <dbReference type="ARBA" id="ARBA00022714"/>
    </source>
</evidence>
<dbReference type="GO" id="GO:0050660">
    <property type="term" value="F:flavin adenine dinucleotide binding"/>
    <property type="evidence" value="ECO:0007669"/>
    <property type="project" value="InterPro"/>
</dbReference>
<organism evidence="15 16">
    <name type="scientific">Ornithinibacillus halophilus</name>
    <dbReference type="NCBI Taxonomy" id="930117"/>
    <lineage>
        <taxon>Bacteria</taxon>
        <taxon>Bacillati</taxon>
        <taxon>Bacillota</taxon>
        <taxon>Bacilli</taxon>
        <taxon>Bacillales</taxon>
        <taxon>Bacillaceae</taxon>
        <taxon>Ornithinibacillus</taxon>
    </lineage>
</organism>
<dbReference type="STRING" id="930117.SAMN05216225_100178"/>
<keyword evidence="16" id="KW-1185">Reference proteome</keyword>
<comment type="similarity">
    <text evidence="1 11">Belongs to the PyrK family.</text>
</comment>
<feature type="domain" description="FAD-binding FR-type" evidence="14">
    <location>
        <begin position="1"/>
        <end position="99"/>
    </location>
</feature>
<evidence type="ECO:0000256" key="13">
    <source>
        <dbReference type="PIRSR" id="PIRSR006816-2"/>
    </source>
</evidence>
<evidence type="ECO:0000256" key="9">
    <source>
        <dbReference type="ARBA" id="ARBA00023004"/>
    </source>
</evidence>
<keyword evidence="2 11" id="KW-0813">Transport</keyword>
<dbReference type="RefSeq" id="WP_072886823.1">
    <property type="nucleotide sequence ID" value="NZ_FQVW01000001.1"/>
</dbReference>
<dbReference type="InterPro" id="IPR017927">
    <property type="entry name" value="FAD-bd_FR_type"/>
</dbReference>
<keyword evidence="7 11" id="KW-0665">Pyrimidine biosynthesis</keyword>
<keyword evidence="9 11" id="KW-0408">Iron</keyword>
<keyword evidence="3 11" id="KW-0285">Flavoprotein</keyword>
<name>A0A1M5C5K4_9BACI</name>
<evidence type="ECO:0000259" key="14">
    <source>
        <dbReference type="PROSITE" id="PS51384"/>
    </source>
</evidence>
<sequence length="250" mass="27296">MIRRETVMIKNSLDIAADTVEMTLHNSYLSKNAIPGQFLHILVEGHTLRRPISIADVNNEEETITIIFKKLGSGTKCLSAYEIGMTLDVLGPNGNGFLLESKDSTLLLVGGGVGVPPLHYLGKKASEKGVEVVSILGFQNKESVFYEEKFKQFGKTIVVTNDGSYGERGYVTDFVQTIGPFDSYYSCGPAPMLHALTKKLEGHRGYISLEERMTCGIGACFACVIPTSDQLSYRKICADGPVFSAKEVVL</sequence>